<evidence type="ECO:0000313" key="3">
    <source>
        <dbReference type="Proteomes" id="UP001500957"/>
    </source>
</evidence>
<comment type="caution">
    <text evidence="2">The sequence shown here is derived from an EMBL/GenBank/DDBJ whole genome shotgun (WGS) entry which is preliminary data.</text>
</comment>
<name>A0ABN1H2B1_9ACTN</name>
<keyword evidence="1" id="KW-1133">Transmembrane helix</keyword>
<proteinExistence type="predicted"/>
<dbReference type="InterPro" id="IPR025329">
    <property type="entry name" value="DUF4235"/>
</dbReference>
<sequence length="119" mass="12322">MPDTTRLWQACPRSREIGRARAECGVAESNNVAWKAVATGGAVAATFVTRKAVAGVWKAATGGAPPEHPENPDTTWAQALAWAMLTGAVAGAVRLLITRKAASSWRAATGQLPPGLTTS</sequence>
<evidence type="ECO:0000313" key="2">
    <source>
        <dbReference type="EMBL" id="GAA0627043.1"/>
    </source>
</evidence>
<keyword evidence="1" id="KW-0472">Membrane</keyword>
<dbReference type="Pfam" id="PF14019">
    <property type="entry name" value="DUF4235"/>
    <property type="match status" value="1"/>
</dbReference>
<organism evidence="2 3">
    <name type="scientific">Sporichthya brevicatena</name>
    <dbReference type="NCBI Taxonomy" id="171442"/>
    <lineage>
        <taxon>Bacteria</taxon>
        <taxon>Bacillati</taxon>
        <taxon>Actinomycetota</taxon>
        <taxon>Actinomycetes</taxon>
        <taxon>Sporichthyales</taxon>
        <taxon>Sporichthyaceae</taxon>
        <taxon>Sporichthya</taxon>
    </lineage>
</organism>
<dbReference type="EMBL" id="BAAAHE010000027">
    <property type="protein sequence ID" value="GAA0627043.1"/>
    <property type="molecule type" value="Genomic_DNA"/>
</dbReference>
<keyword evidence="1" id="KW-0812">Transmembrane</keyword>
<dbReference type="Proteomes" id="UP001500957">
    <property type="component" value="Unassembled WGS sequence"/>
</dbReference>
<protein>
    <recommendedName>
        <fullName evidence="4">DUF4235 domain-containing protein</fullName>
    </recommendedName>
</protein>
<evidence type="ECO:0008006" key="4">
    <source>
        <dbReference type="Google" id="ProtNLM"/>
    </source>
</evidence>
<accession>A0ABN1H2B1</accession>
<reference evidence="2 3" key="1">
    <citation type="journal article" date="2019" name="Int. J. Syst. Evol. Microbiol.">
        <title>The Global Catalogue of Microorganisms (GCM) 10K type strain sequencing project: providing services to taxonomists for standard genome sequencing and annotation.</title>
        <authorList>
            <consortium name="The Broad Institute Genomics Platform"/>
            <consortium name="The Broad Institute Genome Sequencing Center for Infectious Disease"/>
            <person name="Wu L."/>
            <person name="Ma J."/>
        </authorList>
    </citation>
    <scope>NUCLEOTIDE SEQUENCE [LARGE SCALE GENOMIC DNA]</scope>
    <source>
        <strain evidence="2 3">JCM 10671</strain>
    </source>
</reference>
<feature type="transmembrane region" description="Helical" evidence="1">
    <location>
        <begin position="76"/>
        <end position="97"/>
    </location>
</feature>
<keyword evidence="3" id="KW-1185">Reference proteome</keyword>
<evidence type="ECO:0000256" key="1">
    <source>
        <dbReference type="SAM" id="Phobius"/>
    </source>
</evidence>
<gene>
    <name evidence="2" type="ORF">GCM10009547_33240</name>
</gene>